<keyword evidence="1" id="KW-0547">Nucleotide-binding</keyword>
<dbReference type="CDD" id="cd19499">
    <property type="entry name" value="RecA-like_ClpB_Hsp104-like"/>
    <property type="match status" value="1"/>
</dbReference>
<dbReference type="Proteomes" id="UP000438196">
    <property type="component" value="Unassembled WGS sequence"/>
</dbReference>
<evidence type="ECO:0000256" key="1">
    <source>
        <dbReference type="ARBA" id="ARBA00022741"/>
    </source>
</evidence>
<dbReference type="InterPro" id="IPR027417">
    <property type="entry name" value="P-loop_NTPase"/>
</dbReference>
<dbReference type="PANTHER" id="PTHR11638">
    <property type="entry name" value="ATP-DEPENDENT CLP PROTEASE"/>
    <property type="match status" value="1"/>
</dbReference>
<dbReference type="GO" id="GO:0016887">
    <property type="term" value="F:ATP hydrolysis activity"/>
    <property type="evidence" value="ECO:0007669"/>
    <property type="project" value="InterPro"/>
</dbReference>
<keyword evidence="3" id="KW-0143">Chaperone</keyword>
<sequence length="610" mass="67175">MPRTAAFEKPRWLRDLLRFLPLKSQFVLSGNVRDLQASEVAPGVITAQSFNLNLRDALLQGGFSQVLIWDPLAGFSVLDAPGTDPASGQTLLRELGLTPVDGHAPAGIDLLSATLQRLITRAGEPVALIIDFASRLVVRNDSLTAAEHQLFTQALVLSHQATSRPAGEQRKPFFNSVLWVVEKEGDLPDWLLVDNPRLRHIPVSKPDLQARQALAPALLRGLPGAQQATPEAQEQAAKAFVENTEGLLLLDLNAIAQLARVEAVAMERIADAVRRYKVGVTEDPWLKIDRQRIRQADDFIRQRVKGQTHAVTHMLDIVKRAMTGVGASRKGNRPRGVAFLAGPTGVGKTELAKTITSLLFGDEGAYIRFDMSEFSAEHADQRLIGAPPGYVGYDVGGELTNAIREKPFSVVLFDEIEKAHPRILDKFLQILDDGVLTSGRGDRVYFSEALIVFTSNLGIYRQGENGERVANVLPGDAYDQVQGKVLSEIERYFKLVLNRPEILNRIGENIIVFDFIRPDVAEQIFTQMVSATLGDLAAQELHIDLADSALQALREVCLHDLSNGGRGIRNQLEAHLLNPLARALFDQDAQPGEHFSLTRLDSQGLSLERR</sequence>
<evidence type="ECO:0000256" key="3">
    <source>
        <dbReference type="ARBA" id="ARBA00023186"/>
    </source>
</evidence>
<protein>
    <submittedName>
        <fullName evidence="6">AAA domain-containing protein</fullName>
    </submittedName>
</protein>
<keyword evidence="7" id="KW-1185">Reference proteome</keyword>
<dbReference type="AlphaFoldDB" id="A0A6I3WAS0"/>
<dbReference type="InterPro" id="IPR019489">
    <property type="entry name" value="Clp_ATPase_C"/>
</dbReference>
<dbReference type="EMBL" id="WNNK01000005">
    <property type="protein sequence ID" value="MUF04349.1"/>
    <property type="molecule type" value="Genomic_DNA"/>
</dbReference>
<dbReference type="InterPro" id="IPR050130">
    <property type="entry name" value="ClpA_ClpB"/>
</dbReference>
<evidence type="ECO:0000259" key="4">
    <source>
        <dbReference type="SMART" id="SM00382"/>
    </source>
</evidence>
<reference evidence="6 7" key="1">
    <citation type="submission" date="2019-11" db="EMBL/GenBank/DDBJ databases">
        <title>Pseudomonas karstica sp. nov. and Pseudomonas spelaei sp. nov. from karst caves.</title>
        <authorList>
            <person name="Zeman M."/>
        </authorList>
    </citation>
    <scope>NUCLEOTIDE SEQUENCE [LARGE SCALE GENOMIC DNA]</scope>
    <source>
        <strain evidence="6 7">CCM 7893</strain>
    </source>
</reference>
<dbReference type="SMART" id="SM01086">
    <property type="entry name" value="ClpB_D2-small"/>
    <property type="match status" value="1"/>
</dbReference>
<feature type="domain" description="AAA+ ATPase" evidence="4">
    <location>
        <begin position="334"/>
        <end position="479"/>
    </location>
</feature>
<dbReference type="Gene3D" id="3.40.50.300">
    <property type="entry name" value="P-loop containing nucleotide triphosphate hydrolases"/>
    <property type="match status" value="1"/>
</dbReference>
<comment type="caution">
    <text evidence="6">The sequence shown here is derived from an EMBL/GenBank/DDBJ whole genome shotgun (WGS) entry which is preliminary data.</text>
</comment>
<dbReference type="InterPro" id="IPR001270">
    <property type="entry name" value="ClpA/B"/>
</dbReference>
<dbReference type="PRINTS" id="PR00300">
    <property type="entry name" value="CLPPROTEASEA"/>
</dbReference>
<evidence type="ECO:0000256" key="2">
    <source>
        <dbReference type="ARBA" id="ARBA00022840"/>
    </source>
</evidence>
<dbReference type="InterPro" id="IPR003593">
    <property type="entry name" value="AAA+_ATPase"/>
</dbReference>
<proteinExistence type="predicted"/>
<keyword evidence="2" id="KW-0067">ATP-binding</keyword>
<dbReference type="InterPro" id="IPR003959">
    <property type="entry name" value="ATPase_AAA_core"/>
</dbReference>
<dbReference type="PANTHER" id="PTHR11638:SF18">
    <property type="entry name" value="HEAT SHOCK PROTEIN 104"/>
    <property type="match status" value="1"/>
</dbReference>
<evidence type="ECO:0000313" key="7">
    <source>
        <dbReference type="Proteomes" id="UP000438196"/>
    </source>
</evidence>
<dbReference type="GO" id="GO:0034605">
    <property type="term" value="P:cellular response to heat"/>
    <property type="evidence" value="ECO:0007669"/>
    <property type="project" value="TreeGrafter"/>
</dbReference>
<dbReference type="Pfam" id="PF10431">
    <property type="entry name" value="ClpB_D2-small"/>
    <property type="match status" value="1"/>
</dbReference>
<dbReference type="Pfam" id="PF07724">
    <property type="entry name" value="AAA_2"/>
    <property type="match status" value="1"/>
</dbReference>
<dbReference type="SMART" id="SM00382">
    <property type="entry name" value="AAA"/>
    <property type="match status" value="1"/>
</dbReference>
<feature type="domain" description="Clp ATPase C-terminal" evidence="5">
    <location>
        <begin position="516"/>
        <end position="607"/>
    </location>
</feature>
<dbReference type="Gene3D" id="1.10.8.60">
    <property type="match status" value="1"/>
</dbReference>
<dbReference type="OrthoDB" id="9803641at2"/>
<dbReference type="GO" id="GO:0005524">
    <property type="term" value="F:ATP binding"/>
    <property type="evidence" value="ECO:0007669"/>
    <property type="project" value="UniProtKB-KW"/>
</dbReference>
<accession>A0A6I3WAS0</accession>
<evidence type="ECO:0000259" key="5">
    <source>
        <dbReference type="SMART" id="SM01086"/>
    </source>
</evidence>
<evidence type="ECO:0000313" key="6">
    <source>
        <dbReference type="EMBL" id="MUF04349.1"/>
    </source>
</evidence>
<dbReference type="GO" id="GO:0005737">
    <property type="term" value="C:cytoplasm"/>
    <property type="evidence" value="ECO:0007669"/>
    <property type="project" value="TreeGrafter"/>
</dbReference>
<name>A0A6I3WAS0_9PSED</name>
<gene>
    <name evidence="6" type="ORF">GNF76_08375</name>
</gene>
<organism evidence="6 7">
    <name type="scientific">Pseudomonas spelaei</name>
    <dbReference type="NCBI Taxonomy" id="1055469"/>
    <lineage>
        <taxon>Bacteria</taxon>
        <taxon>Pseudomonadati</taxon>
        <taxon>Pseudomonadota</taxon>
        <taxon>Gammaproteobacteria</taxon>
        <taxon>Pseudomonadales</taxon>
        <taxon>Pseudomonadaceae</taxon>
        <taxon>Pseudomonas</taxon>
    </lineage>
</organism>
<dbReference type="SUPFAM" id="SSF52540">
    <property type="entry name" value="P-loop containing nucleoside triphosphate hydrolases"/>
    <property type="match status" value="1"/>
</dbReference>